<dbReference type="AlphaFoldDB" id="A0A9P0AUS5"/>
<reference evidence="7" key="1">
    <citation type="submission" date="2021-12" db="EMBL/GenBank/DDBJ databases">
        <authorList>
            <person name="King R."/>
        </authorList>
    </citation>
    <scope>NUCLEOTIDE SEQUENCE</scope>
</reference>
<dbReference type="InterPro" id="IPR000172">
    <property type="entry name" value="GMC_OxRdtase_N"/>
</dbReference>
<dbReference type="SUPFAM" id="SSF54373">
    <property type="entry name" value="FAD-linked reductases, C-terminal domain"/>
    <property type="match status" value="1"/>
</dbReference>
<dbReference type="GO" id="GO:0016614">
    <property type="term" value="F:oxidoreductase activity, acting on CH-OH group of donors"/>
    <property type="evidence" value="ECO:0007669"/>
    <property type="project" value="InterPro"/>
</dbReference>
<name>A0A9P0AUS5_BRAAE</name>
<comment type="similarity">
    <text evidence="1 4">Belongs to the GMC oxidoreductase family.</text>
</comment>
<dbReference type="PIRSF" id="PIRSF000137">
    <property type="entry name" value="Alcohol_oxidase"/>
    <property type="match status" value="1"/>
</dbReference>
<feature type="signal peptide" evidence="5">
    <location>
        <begin position="1"/>
        <end position="19"/>
    </location>
</feature>
<organism evidence="7 8">
    <name type="scientific">Brassicogethes aeneus</name>
    <name type="common">Rape pollen beetle</name>
    <name type="synonym">Meligethes aeneus</name>
    <dbReference type="NCBI Taxonomy" id="1431903"/>
    <lineage>
        <taxon>Eukaryota</taxon>
        <taxon>Metazoa</taxon>
        <taxon>Ecdysozoa</taxon>
        <taxon>Arthropoda</taxon>
        <taxon>Hexapoda</taxon>
        <taxon>Insecta</taxon>
        <taxon>Pterygota</taxon>
        <taxon>Neoptera</taxon>
        <taxon>Endopterygota</taxon>
        <taxon>Coleoptera</taxon>
        <taxon>Polyphaga</taxon>
        <taxon>Cucujiformia</taxon>
        <taxon>Nitidulidae</taxon>
        <taxon>Meligethinae</taxon>
        <taxon>Brassicogethes</taxon>
    </lineage>
</organism>
<sequence>MIPNRVLILTILLFGSGYGVEDEESNLVDYYEKLINTEYENAAKYKWDKNAKRYKPESEKQNTDFGTYDFIIVGSGSTGSVIANRLTEINNWNVLLIEAGGYENNFTEIPAMTAISLLSDYNWGFMSVPQKTSCLGMKNQRCPFPRGRALGGTTVVNGLAYSRGSQEGFNQWAKMGFSGWSYDKVLPYFKKAEDYPTGWKEGQEIVIDSDVHGKDGPLLVTFSEPESKEYPNYIGGNEDLGYKVIDVNAGIDEGVSKAPTNTQNGRRYSAYKAYIKPAETRENLKIMSQSYVTKLIIENNTATGVRFAYNGKYYTAKASKEVIVSGGSVSTAQLLMLSGIGPKKHLKSKKINVIKDLEVGSALRDHIGITLYFSSNYTLENKQLREYVQEFLKGVGGLAAPGPNDAFGFYQTHIETIKDYPDVEIILVPNFGNATKDFSKKILNLKDATYKTYTKQDPNKRIFKIDLFGLHAHSTGTVRLNSNSPFDYPLIDPNLLTDKDNKDINTLYEAINMVMKLIQTPSMKKMDTQLVIPQLPACKNLKKLSQKFWKCVIKQVGHPVNHPVGTCAMGQVVDENLKVYGVDKLRVADASIFPLTLTGHPNAPCVMVGEKISDIIKSFYGVN</sequence>
<dbReference type="GO" id="GO:0050660">
    <property type="term" value="F:flavin adenine dinucleotide binding"/>
    <property type="evidence" value="ECO:0007669"/>
    <property type="project" value="InterPro"/>
</dbReference>
<feature type="domain" description="Glucose-methanol-choline oxidoreductase N-terminal" evidence="6">
    <location>
        <begin position="147"/>
        <end position="170"/>
    </location>
</feature>
<dbReference type="Pfam" id="PF00732">
    <property type="entry name" value="GMC_oxred_N"/>
    <property type="match status" value="1"/>
</dbReference>
<keyword evidence="5" id="KW-0732">Signal</keyword>
<dbReference type="OrthoDB" id="269227at2759"/>
<dbReference type="PROSITE" id="PS00623">
    <property type="entry name" value="GMC_OXRED_1"/>
    <property type="match status" value="1"/>
</dbReference>
<dbReference type="Proteomes" id="UP001154078">
    <property type="component" value="Chromosome 11"/>
</dbReference>
<feature type="active site" description="Proton donor" evidence="2">
    <location>
        <position position="562"/>
    </location>
</feature>
<dbReference type="SUPFAM" id="SSF51905">
    <property type="entry name" value="FAD/NAD(P)-binding domain"/>
    <property type="match status" value="1"/>
</dbReference>
<feature type="active site" description="Proton acceptor" evidence="2">
    <location>
        <position position="600"/>
    </location>
</feature>
<dbReference type="Gene3D" id="3.50.50.60">
    <property type="entry name" value="FAD/NAD(P)-binding domain"/>
    <property type="match status" value="1"/>
</dbReference>
<evidence type="ECO:0000256" key="4">
    <source>
        <dbReference type="RuleBase" id="RU003968"/>
    </source>
</evidence>
<dbReference type="Gene3D" id="3.30.560.10">
    <property type="entry name" value="Glucose Oxidase, domain 3"/>
    <property type="match status" value="1"/>
</dbReference>
<gene>
    <name evidence="7" type="ORF">MELIAE_LOCUS2554</name>
</gene>
<feature type="binding site" evidence="3">
    <location>
        <position position="292"/>
    </location>
    <ligand>
        <name>FAD</name>
        <dbReference type="ChEBI" id="CHEBI:57692"/>
    </ligand>
</feature>
<keyword evidence="4" id="KW-0285">Flavoprotein</keyword>
<evidence type="ECO:0000256" key="5">
    <source>
        <dbReference type="SAM" id="SignalP"/>
    </source>
</evidence>
<dbReference type="Pfam" id="PF05199">
    <property type="entry name" value="GMC_oxred_C"/>
    <property type="match status" value="1"/>
</dbReference>
<evidence type="ECO:0000259" key="6">
    <source>
        <dbReference type="PROSITE" id="PS00623"/>
    </source>
</evidence>
<keyword evidence="3 4" id="KW-0274">FAD</keyword>
<evidence type="ECO:0000256" key="2">
    <source>
        <dbReference type="PIRSR" id="PIRSR000137-1"/>
    </source>
</evidence>
<comment type="cofactor">
    <cofactor evidence="3">
        <name>FAD</name>
        <dbReference type="ChEBI" id="CHEBI:57692"/>
    </cofactor>
</comment>
<evidence type="ECO:0000256" key="3">
    <source>
        <dbReference type="PIRSR" id="PIRSR000137-2"/>
    </source>
</evidence>
<protein>
    <recommendedName>
        <fullName evidence="6">Glucose-methanol-choline oxidoreductase N-terminal domain-containing protein</fullName>
    </recommendedName>
</protein>
<dbReference type="PANTHER" id="PTHR11552:SF158">
    <property type="entry name" value="GH23626P-RELATED"/>
    <property type="match status" value="1"/>
</dbReference>
<keyword evidence="8" id="KW-1185">Reference proteome</keyword>
<dbReference type="InterPro" id="IPR007867">
    <property type="entry name" value="GMC_OxRtase_C"/>
</dbReference>
<dbReference type="PANTHER" id="PTHR11552">
    <property type="entry name" value="GLUCOSE-METHANOL-CHOLINE GMC OXIDOREDUCTASE"/>
    <property type="match status" value="1"/>
</dbReference>
<dbReference type="InterPro" id="IPR012132">
    <property type="entry name" value="GMC_OxRdtase"/>
</dbReference>
<feature type="chain" id="PRO_5040402676" description="Glucose-methanol-choline oxidoreductase N-terminal domain-containing protein" evidence="5">
    <location>
        <begin position="20"/>
        <end position="623"/>
    </location>
</feature>
<proteinExistence type="inferred from homology"/>
<evidence type="ECO:0000313" key="7">
    <source>
        <dbReference type="EMBL" id="CAH0549386.1"/>
    </source>
</evidence>
<dbReference type="InterPro" id="IPR036188">
    <property type="entry name" value="FAD/NAD-bd_sf"/>
</dbReference>
<evidence type="ECO:0000256" key="1">
    <source>
        <dbReference type="ARBA" id="ARBA00010790"/>
    </source>
</evidence>
<feature type="binding site" evidence="3">
    <location>
        <position position="153"/>
    </location>
    <ligand>
        <name>FAD</name>
        <dbReference type="ChEBI" id="CHEBI:57692"/>
    </ligand>
</feature>
<evidence type="ECO:0000313" key="8">
    <source>
        <dbReference type="Proteomes" id="UP001154078"/>
    </source>
</evidence>
<dbReference type="EMBL" id="OV121142">
    <property type="protein sequence ID" value="CAH0549386.1"/>
    <property type="molecule type" value="Genomic_DNA"/>
</dbReference>
<accession>A0A9P0AUS5</accession>